<keyword evidence="2" id="KW-0547">Nucleotide-binding</keyword>
<dbReference type="Gene3D" id="3.40.50.300">
    <property type="entry name" value="P-loop containing nucleotide triphosphate hydrolases"/>
    <property type="match status" value="1"/>
</dbReference>
<dbReference type="NCBIfam" id="NF045780">
    <property type="entry name" value="TrlF_fam_ATP"/>
    <property type="match status" value="1"/>
</dbReference>
<dbReference type="EMBL" id="JAAVJH010000006">
    <property type="protein sequence ID" value="NJR79346.1"/>
    <property type="molecule type" value="Genomic_DNA"/>
</dbReference>
<feature type="domain" description="ATPase AAA-type core" evidence="1">
    <location>
        <begin position="857"/>
        <end position="929"/>
    </location>
</feature>
<dbReference type="Proteomes" id="UP000732399">
    <property type="component" value="Unassembled WGS sequence"/>
</dbReference>
<keyword evidence="2" id="KW-0067">ATP-binding</keyword>
<dbReference type="InterPro" id="IPR027417">
    <property type="entry name" value="P-loop_NTPase"/>
</dbReference>
<evidence type="ECO:0000313" key="3">
    <source>
        <dbReference type="Proteomes" id="UP000732399"/>
    </source>
</evidence>
<dbReference type="RefSeq" id="WP_168134879.1">
    <property type="nucleotide sequence ID" value="NZ_JAAVJH010000006.1"/>
</dbReference>
<sequence>MLTRGAEWRRWEPHIHAPGTVLNDQFGGPDPWAGYLSALESRSPRIEAIGFTDYYVTDTYEQAVAHRAAGRLSDVKCVFPNIEVRLDIAAKSGFVNLHLLVSPEDPDHVAEAHRVLRRLQFNVLGDTFDCTREDLIRLGRRADPSLVDDRRALAHGATQFKVNFDQLKKVLKENEWARENILVGVAGGAGDGTSGLRQAADATIRQEIERFAHIIFASSPSQREFWLGGRALSIEQLRDGYDGCKPCLHGSDAHDEATVGMPDGDRYCWIKGALSFDALRQACIDPGTRAFVGTEPPGAALSSQVISRVEIRDAPWAATPDLPLNPGLVAIIGARGSGKTALADTIAAGCDAIPAKAWEAVGGVSASFLARARDVIGDAKVALEWGGGDASVTRLDGGDPVDPFAFQRARYLSQQFVEELCSASGASEGLVSEIERVIFEAHPRDDRDGAVSFAQLRERRTERFRQARRREVEAIDALSERIADEFEKEGMVAALTAQASHKRTLIAGYTVDLGKLVVKGTEAQAARHAELNVAVQRKTSQVQAFSNQRRLFVSLQDEVRSTRASKAPEMLRQTQARHPNSGLDAAKWDDFLLVYKGDVDKALLGYIEWADREIAALYGTPPTPAPDGVDLPYVADGADLASVPLAVLKAEMTRLERLISADQVVRGRYAALAARITQENSELQGIEARLLDAQGAGERRKQLQGERENSYGRVFQAIIGEQCALADLYAPLMTRLAASEGTLRRLGFSVARVVDAAGWGGVAEDRLIDCRRAGPFYGRGSLIRVAETELRPAWEAGDAASVQAAMSGFVANYAQAILAHAPVVPTQPVEFRAWSRDFSHWLFGTDHISVRYEITYDGVDIRKLSPGTRGIVLLLLYLALDDADDRPLIIDQPEENLDPKSVFDELVSLFIAAKAKRQVIMVTHNANLVINTDADQVIIAECGHHAAGGLPPITYQSGGLEDQPIRDAVCSILEGGADAFRERARRLRVRLSR</sequence>
<evidence type="ECO:0000259" key="1">
    <source>
        <dbReference type="Pfam" id="PF13304"/>
    </source>
</evidence>
<accession>A0ABX1CRA2</accession>
<dbReference type="SUPFAM" id="SSF52540">
    <property type="entry name" value="P-loop containing nucleoside triphosphate hydrolases"/>
    <property type="match status" value="1"/>
</dbReference>
<organism evidence="2 3">
    <name type="scientific">Sphingomonas corticis</name>
    <dbReference type="NCBI Taxonomy" id="2722791"/>
    <lineage>
        <taxon>Bacteria</taxon>
        <taxon>Pseudomonadati</taxon>
        <taxon>Pseudomonadota</taxon>
        <taxon>Alphaproteobacteria</taxon>
        <taxon>Sphingomonadales</taxon>
        <taxon>Sphingomonadaceae</taxon>
        <taxon>Sphingomonas</taxon>
    </lineage>
</organism>
<keyword evidence="3" id="KW-1185">Reference proteome</keyword>
<gene>
    <name evidence="2" type="ORF">HBH26_12205</name>
</gene>
<proteinExistence type="predicted"/>
<dbReference type="Pfam" id="PF13304">
    <property type="entry name" value="AAA_21"/>
    <property type="match status" value="1"/>
</dbReference>
<name>A0ABX1CRA2_9SPHN</name>
<dbReference type="InterPro" id="IPR003959">
    <property type="entry name" value="ATPase_AAA_core"/>
</dbReference>
<evidence type="ECO:0000313" key="2">
    <source>
        <dbReference type="EMBL" id="NJR79346.1"/>
    </source>
</evidence>
<protein>
    <submittedName>
        <fullName evidence="2">ATP-binding protein</fullName>
    </submittedName>
</protein>
<dbReference type="InterPro" id="IPR054787">
    <property type="entry name" value="TrlF_ATPase"/>
</dbReference>
<dbReference type="GO" id="GO:0005524">
    <property type="term" value="F:ATP binding"/>
    <property type="evidence" value="ECO:0007669"/>
    <property type="project" value="UniProtKB-KW"/>
</dbReference>
<comment type="caution">
    <text evidence="2">The sequence shown here is derived from an EMBL/GenBank/DDBJ whole genome shotgun (WGS) entry which is preliminary data.</text>
</comment>
<reference evidence="2 3" key="1">
    <citation type="submission" date="2020-03" db="EMBL/GenBank/DDBJ databases">
        <authorList>
            <person name="Wang L."/>
            <person name="He N."/>
            <person name="Li Y."/>
            <person name="Fang Y."/>
            <person name="Zhang F."/>
        </authorList>
    </citation>
    <scope>NUCLEOTIDE SEQUENCE [LARGE SCALE GENOMIC DNA]</scope>
    <source>
        <strain evidence="2 3">36D10-4-7</strain>
    </source>
</reference>